<evidence type="ECO:0000256" key="3">
    <source>
        <dbReference type="SAM" id="MobiDB-lite"/>
    </source>
</evidence>
<dbReference type="Pfam" id="PF02822">
    <property type="entry name" value="Antistasin"/>
    <property type="match status" value="1"/>
</dbReference>
<dbReference type="Gene3D" id="2.10.22.10">
    <property type="entry name" value="Antistasin, domain 1"/>
    <property type="match status" value="4"/>
</dbReference>
<evidence type="ECO:0000313" key="6">
    <source>
        <dbReference type="Proteomes" id="UP000242188"/>
    </source>
</evidence>
<feature type="compositionally biased region" description="Gly residues" evidence="3">
    <location>
        <begin position="283"/>
        <end position="301"/>
    </location>
</feature>
<dbReference type="Proteomes" id="UP000242188">
    <property type="component" value="Unassembled WGS sequence"/>
</dbReference>
<keyword evidence="2" id="KW-0722">Serine protease inhibitor</keyword>
<dbReference type="InterPro" id="IPR011061">
    <property type="entry name" value="Hirudin/antistatin"/>
</dbReference>
<reference evidence="5 6" key="1">
    <citation type="journal article" date="2017" name="Nat. Ecol. Evol.">
        <title>Scallop genome provides insights into evolution of bilaterian karyotype and development.</title>
        <authorList>
            <person name="Wang S."/>
            <person name="Zhang J."/>
            <person name="Jiao W."/>
            <person name="Li J."/>
            <person name="Xun X."/>
            <person name="Sun Y."/>
            <person name="Guo X."/>
            <person name="Huan P."/>
            <person name="Dong B."/>
            <person name="Zhang L."/>
            <person name="Hu X."/>
            <person name="Sun X."/>
            <person name="Wang J."/>
            <person name="Zhao C."/>
            <person name="Wang Y."/>
            <person name="Wang D."/>
            <person name="Huang X."/>
            <person name="Wang R."/>
            <person name="Lv J."/>
            <person name="Li Y."/>
            <person name="Zhang Z."/>
            <person name="Liu B."/>
            <person name="Lu W."/>
            <person name="Hui Y."/>
            <person name="Liang J."/>
            <person name="Zhou Z."/>
            <person name="Hou R."/>
            <person name="Li X."/>
            <person name="Liu Y."/>
            <person name="Li H."/>
            <person name="Ning X."/>
            <person name="Lin Y."/>
            <person name="Zhao L."/>
            <person name="Xing Q."/>
            <person name="Dou J."/>
            <person name="Li Y."/>
            <person name="Mao J."/>
            <person name="Guo H."/>
            <person name="Dou H."/>
            <person name="Li T."/>
            <person name="Mu C."/>
            <person name="Jiang W."/>
            <person name="Fu Q."/>
            <person name="Fu X."/>
            <person name="Miao Y."/>
            <person name="Liu J."/>
            <person name="Yu Q."/>
            <person name="Li R."/>
            <person name="Liao H."/>
            <person name="Li X."/>
            <person name="Kong Y."/>
            <person name="Jiang Z."/>
            <person name="Chourrout D."/>
            <person name="Li R."/>
            <person name="Bao Z."/>
        </authorList>
    </citation>
    <scope>NUCLEOTIDE SEQUENCE [LARGE SCALE GENOMIC DNA]</scope>
    <source>
        <strain evidence="5 6">PY_sf001</strain>
    </source>
</reference>
<dbReference type="SUPFAM" id="SSF57262">
    <property type="entry name" value="Leech antihemostatic proteins"/>
    <property type="match status" value="1"/>
</dbReference>
<comment type="caution">
    <text evidence="5">The sequence shown here is derived from an EMBL/GenBank/DDBJ whole genome shotgun (WGS) entry which is preliminary data.</text>
</comment>
<feature type="compositionally biased region" description="Polar residues" evidence="3">
    <location>
        <begin position="146"/>
        <end position="155"/>
    </location>
</feature>
<feature type="region of interest" description="Disordered" evidence="3">
    <location>
        <begin position="130"/>
        <end position="338"/>
    </location>
</feature>
<dbReference type="AlphaFoldDB" id="A0A210QGW3"/>
<dbReference type="GO" id="GO:0004867">
    <property type="term" value="F:serine-type endopeptidase inhibitor activity"/>
    <property type="evidence" value="ECO:0007669"/>
    <property type="project" value="UniProtKB-KW"/>
</dbReference>
<dbReference type="STRING" id="6573.A0A210QGW3"/>
<dbReference type="InterPro" id="IPR004094">
    <property type="entry name" value="Antistasin-like"/>
</dbReference>
<evidence type="ECO:0000259" key="4">
    <source>
        <dbReference type="PROSITE" id="PS51252"/>
    </source>
</evidence>
<name>A0A210QGW3_MIZYE</name>
<proteinExistence type="predicted"/>
<sequence>MSAGRPMMAMVAGTGSMMGLGSRNGPLSWPSQFFHRGSHMTYTCIKGDIVCPVYCLVEDKNGCKSCPCGPANGMGVPVTSGHVTQMSTSPDKGKQTTDCIATIICMLSCKTGYKLGPKGQDGCQTCSCSKNESKDSNTNFKDSKNDTNSGIQSSPFHIGKMPGGSSGSFGSGSGSGTASASGAGMPSPFSTGSGSGSGGMGGSGGSNSGGFNPMFPGAGMTADGGSGMGMGGGGGGDGSSGSGSGCSGPFCSSTSSQNSGTGSATGSSSGAGMPSPFSTGSGSNSGGMGGSGGSNSGGTGSATGSSSGAGMPSPFSTGSNSGGMGGSGGSNTGGMTGGGAVGGTGSGSKCTGPACSATNGETLLSKIPTVTGAPTGTRCPNTDLCVQTCKYTVKLGPAGSDGCHSCACVMKEETRPQQNLCNKVVQCILNCKTGYEVGNSKDQDGCPSCVCHQPPTPAPTEAPVQSSCDVTTLACMTRCRYGYNIQNAATSQCPVCKCLPAPTTPAPTTRPGVYSVLQNCPAAVHCMTSCSHGYSMVTRPGEACPICTCNTVTVSNVECATPLSCPRGCKVGYKCGTDGCPVCECIRPAEVGASLTSTYLTASLVCSAHFTCINRCPFGYQTGHNGCPSCQCLEPVTGHLSTIGTVSTSAGTENFGHVVQHSVQKWSFSQILKSCQNVLQCVATCTSGFEITAAPAGSCPDCLCKAKTQITTGSVTNAITGSGHGSSQTGIAVVPAAVVVPATEQHIPHLPSLGGSAVTGTGNSIHSAGNNIGNLPSVGAGHGGTGSHGAGGGPMAGATDCLGPACSAPNGLHVLGNGHPKKLSPNQCANVLTCVMTCTYGYKLGAMANNGCPQCECLQ</sequence>
<dbReference type="EMBL" id="NEDP02003762">
    <property type="protein sequence ID" value="OWF47861.1"/>
    <property type="molecule type" value="Genomic_DNA"/>
</dbReference>
<feature type="compositionally biased region" description="Gly residues" evidence="3">
    <location>
        <begin position="320"/>
        <end position="338"/>
    </location>
</feature>
<protein>
    <recommendedName>
        <fullName evidence="4">Antistasin-like domain-containing protein</fullName>
    </recommendedName>
</protein>
<organism evidence="5 6">
    <name type="scientific">Mizuhopecten yessoensis</name>
    <name type="common">Japanese scallop</name>
    <name type="synonym">Patinopecten yessoensis</name>
    <dbReference type="NCBI Taxonomy" id="6573"/>
    <lineage>
        <taxon>Eukaryota</taxon>
        <taxon>Metazoa</taxon>
        <taxon>Spiralia</taxon>
        <taxon>Lophotrochozoa</taxon>
        <taxon>Mollusca</taxon>
        <taxon>Bivalvia</taxon>
        <taxon>Autobranchia</taxon>
        <taxon>Pteriomorphia</taxon>
        <taxon>Pectinida</taxon>
        <taxon>Pectinoidea</taxon>
        <taxon>Pectinidae</taxon>
        <taxon>Mizuhopecten</taxon>
    </lineage>
</organism>
<evidence type="ECO:0000313" key="5">
    <source>
        <dbReference type="EMBL" id="OWF47861.1"/>
    </source>
</evidence>
<feature type="compositionally biased region" description="Low complexity" evidence="3">
    <location>
        <begin position="176"/>
        <end position="192"/>
    </location>
</feature>
<feature type="compositionally biased region" description="Gly residues" evidence="3">
    <location>
        <begin position="161"/>
        <end position="175"/>
    </location>
</feature>
<feature type="compositionally biased region" description="Low complexity" evidence="3">
    <location>
        <begin position="302"/>
        <end position="319"/>
    </location>
</feature>
<dbReference type="OrthoDB" id="406800at2759"/>
<gene>
    <name evidence="5" type="ORF">KP79_PYT22826</name>
</gene>
<feature type="domain" description="Antistasin-like" evidence="4">
    <location>
        <begin position="606"/>
        <end position="632"/>
    </location>
</feature>
<feature type="compositionally biased region" description="Low complexity" evidence="3">
    <location>
        <begin position="209"/>
        <end position="221"/>
    </location>
</feature>
<evidence type="ECO:0000256" key="2">
    <source>
        <dbReference type="ARBA" id="ARBA00022900"/>
    </source>
</evidence>
<feature type="compositionally biased region" description="Gly residues" evidence="3">
    <location>
        <begin position="222"/>
        <end position="246"/>
    </location>
</feature>
<keyword evidence="1" id="KW-0646">Protease inhibitor</keyword>
<feature type="compositionally biased region" description="Gly residues" evidence="3">
    <location>
        <begin position="193"/>
        <end position="208"/>
    </location>
</feature>
<keyword evidence="6" id="KW-1185">Reference proteome</keyword>
<feature type="compositionally biased region" description="Basic and acidic residues" evidence="3">
    <location>
        <begin position="131"/>
        <end position="145"/>
    </location>
</feature>
<feature type="compositionally biased region" description="Low complexity" evidence="3">
    <location>
        <begin position="247"/>
        <end position="282"/>
    </location>
</feature>
<evidence type="ECO:0000256" key="1">
    <source>
        <dbReference type="ARBA" id="ARBA00022690"/>
    </source>
</evidence>
<accession>A0A210QGW3</accession>
<dbReference type="PROSITE" id="PS51252">
    <property type="entry name" value="ANTISTASIN"/>
    <property type="match status" value="1"/>
</dbReference>